<dbReference type="Pfam" id="PF26061">
    <property type="entry name" value="DUF8021"/>
    <property type="match status" value="1"/>
</dbReference>
<evidence type="ECO:0000256" key="1">
    <source>
        <dbReference type="SAM" id="MobiDB-lite"/>
    </source>
</evidence>
<comment type="caution">
    <text evidence="3">The sequence shown here is derived from an EMBL/GenBank/DDBJ whole genome shotgun (WGS) entry which is preliminary data.</text>
</comment>
<evidence type="ECO:0000313" key="3">
    <source>
        <dbReference type="EMBL" id="KAK3338898.1"/>
    </source>
</evidence>
<dbReference type="GeneID" id="87860070"/>
<feature type="compositionally biased region" description="Basic residues" evidence="1">
    <location>
        <begin position="47"/>
        <end position="58"/>
    </location>
</feature>
<proteinExistence type="predicted"/>
<dbReference type="Proteomes" id="UP001278500">
    <property type="component" value="Unassembled WGS sequence"/>
</dbReference>
<feature type="domain" description="DUF8021" evidence="2">
    <location>
        <begin position="119"/>
        <end position="204"/>
    </location>
</feature>
<evidence type="ECO:0000259" key="2">
    <source>
        <dbReference type="Pfam" id="PF26061"/>
    </source>
</evidence>
<dbReference type="EMBL" id="JAUEPP010000007">
    <property type="protein sequence ID" value="KAK3338898.1"/>
    <property type="molecule type" value="Genomic_DNA"/>
</dbReference>
<keyword evidence="4" id="KW-1185">Reference proteome</keyword>
<dbReference type="RefSeq" id="XP_062678258.1">
    <property type="nucleotide sequence ID" value="XM_062822916.1"/>
</dbReference>
<dbReference type="AlphaFoldDB" id="A0AAE0MNB7"/>
<reference evidence="3" key="1">
    <citation type="journal article" date="2023" name="Mol. Phylogenet. Evol.">
        <title>Genome-scale phylogeny and comparative genomics of the fungal order Sordariales.</title>
        <authorList>
            <person name="Hensen N."/>
            <person name="Bonometti L."/>
            <person name="Westerberg I."/>
            <person name="Brannstrom I.O."/>
            <person name="Guillou S."/>
            <person name="Cros-Aarteil S."/>
            <person name="Calhoun S."/>
            <person name="Haridas S."/>
            <person name="Kuo A."/>
            <person name="Mondo S."/>
            <person name="Pangilinan J."/>
            <person name="Riley R."/>
            <person name="LaButti K."/>
            <person name="Andreopoulos B."/>
            <person name="Lipzen A."/>
            <person name="Chen C."/>
            <person name="Yan M."/>
            <person name="Daum C."/>
            <person name="Ng V."/>
            <person name="Clum A."/>
            <person name="Steindorff A."/>
            <person name="Ohm R.A."/>
            <person name="Martin F."/>
            <person name="Silar P."/>
            <person name="Natvig D.O."/>
            <person name="Lalanne C."/>
            <person name="Gautier V."/>
            <person name="Ament-Velasquez S.L."/>
            <person name="Kruys A."/>
            <person name="Hutchinson M.I."/>
            <person name="Powell A.J."/>
            <person name="Barry K."/>
            <person name="Miller A.N."/>
            <person name="Grigoriev I.V."/>
            <person name="Debuchy R."/>
            <person name="Gladieux P."/>
            <person name="Hiltunen Thoren M."/>
            <person name="Johannesson H."/>
        </authorList>
    </citation>
    <scope>NUCLEOTIDE SEQUENCE</scope>
    <source>
        <strain evidence="3">CBS 560.94</strain>
    </source>
</reference>
<gene>
    <name evidence="3" type="ORF">B0H65DRAFT_283855</name>
</gene>
<dbReference type="InterPro" id="IPR058334">
    <property type="entry name" value="DUF8021"/>
</dbReference>
<protein>
    <recommendedName>
        <fullName evidence="2">DUF8021 domain-containing protein</fullName>
    </recommendedName>
</protein>
<organism evidence="3 4">
    <name type="scientific">Neurospora tetraspora</name>
    <dbReference type="NCBI Taxonomy" id="94610"/>
    <lineage>
        <taxon>Eukaryota</taxon>
        <taxon>Fungi</taxon>
        <taxon>Dikarya</taxon>
        <taxon>Ascomycota</taxon>
        <taxon>Pezizomycotina</taxon>
        <taxon>Sordariomycetes</taxon>
        <taxon>Sordariomycetidae</taxon>
        <taxon>Sordariales</taxon>
        <taxon>Sordariaceae</taxon>
        <taxon>Neurospora</taxon>
    </lineage>
</organism>
<sequence>MPTPPPISSTKKTHPPSPHLPELNPLHPPQNRLPPLRPRPPSLRDFHRTHRRQQHHHPYVIHTRIEVSPLTLLPTVIESIVTDEGDWLFNATGTLTLTLQEGSWPPIPIPLTSSLRNSNTYAEIQAVGDSYFNRFANTSVSVPWGPPFLRIEGSFPALGNLITSTGDCIQEWPASTIIVPWRRYVVDQEMGTVDIFVGFPIPGLDRS</sequence>
<name>A0AAE0MNB7_9PEZI</name>
<feature type="region of interest" description="Disordered" evidence="1">
    <location>
        <begin position="1"/>
        <end position="58"/>
    </location>
</feature>
<reference evidence="3" key="2">
    <citation type="submission" date="2023-06" db="EMBL/GenBank/DDBJ databases">
        <authorList>
            <consortium name="Lawrence Berkeley National Laboratory"/>
            <person name="Haridas S."/>
            <person name="Hensen N."/>
            <person name="Bonometti L."/>
            <person name="Westerberg I."/>
            <person name="Brannstrom I.O."/>
            <person name="Guillou S."/>
            <person name="Cros-Aarteil S."/>
            <person name="Calhoun S."/>
            <person name="Kuo A."/>
            <person name="Mondo S."/>
            <person name="Pangilinan J."/>
            <person name="Riley R."/>
            <person name="Labutti K."/>
            <person name="Andreopoulos B."/>
            <person name="Lipzen A."/>
            <person name="Chen C."/>
            <person name="Yanf M."/>
            <person name="Daum C."/>
            <person name="Ng V."/>
            <person name="Clum A."/>
            <person name="Steindorff A."/>
            <person name="Ohm R."/>
            <person name="Martin F."/>
            <person name="Silar P."/>
            <person name="Natvig D."/>
            <person name="Lalanne C."/>
            <person name="Gautier V."/>
            <person name="Ament-Velasquez S.L."/>
            <person name="Kruys A."/>
            <person name="Hutchinson M.I."/>
            <person name="Powell A.J."/>
            <person name="Barry K."/>
            <person name="Miller A.N."/>
            <person name="Grigoriev I.V."/>
            <person name="Debuchy R."/>
            <person name="Gladieux P."/>
            <person name="Thoren M.H."/>
            <person name="Johannesson H."/>
        </authorList>
    </citation>
    <scope>NUCLEOTIDE SEQUENCE</scope>
    <source>
        <strain evidence="3">CBS 560.94</strain>
    </source>
</reference>
<feature type="compositionally biased region" description="Pro residues" evidence="1">
    <location>
        <begin position="26"/>
        <end position="41"/>
    </location>
</feature>
<accession>A0AAE0MNB7</accession>
<evidence type="ECO:0000313" key="4">
    <source>
        <dbReference type="Proteomes" id="UP001278500"/>
    </source>
</evidence>